<feature type="compositionally biased region" description="Low complexity" evidence="1">
    <location>
        <begin position="1"/>
        <end position="18"/>
    </location>
</feature>
<evidence type="ECO:0000313" key="2">
    <source>
        <dbReference type="EMBL" id="KAK6356437.1"/>
    </source>
</evidence>
<evidence type="ECO:0000313" key="3">
    <source>
        <dbReference type="Proteomes" id="UP001313282"/>
    </source>
</evidence>
<dbReference type="EMBL" id="JAVHNR010000001">
    <property type="protein sequence ID" value="KAK6356437.1"/>
    <property type="molecule type" value="Genomic_DNA"/>
</dbReference>
<feature type="region of interest" description="Disordered" evidence="1">
    <location>
        <begin position="356"/>
        <end position="377"/>
    </location>
</feature>
<sequence length="439" mass="49068">MASNTNATSPAEESTTSSLGRESVYESPYLTPLQLPSPQIPTSLSTTAGTLRRIFEDNSLSHEEQDSFVESLLAIVRLQPIEHSAYQPEDEEDSGEEYQEVLLNWVHRVMAEYDVGISSNRDDLSAQQAIRMEIPVVNKAYKNKKGIDDIGVAEENKPINTKAGETTASQSSDSDDESDLPPIEEHFMIWEHPEVEAELAWNQTLGRNILMEHFALFKCCIAERIRYCVGKEKRTLYQALTESQIAWLTEPVPEDSGVKVPEKEQVWVVIWSVIKFARLILRAGGGAVQENTLINEYVAIMVAAWWLVRGEPFQYINKAQKGGPEVYMTTEGWMTSKEPWATAVLKERLGGTFEEVRERTKARKEAEKAAGGGETDLTKPYVEEDADVLSARGYLIKGILGEALMNTTRKSDIWSDSVEEKWEMSRAGAGADSQGHDTA</sequence>
<feature type="region of interest" description="Disordered" evidence="1">
    <location>
        <begin position="1"/>
        <end position="43"/>
    </location>
</feature>
<comment type="caution">
    <text evidence="2">The sequence shown here is derived from an EMBL/GenBank/DDBJ whole genome shotgun (WGS) entry which is preliminary data.</text>
</comment>
<feature type="compositionally biased region" description="Polar residues" evidence="1">
    <location>
        <begin position="34"/>
        <end position="43"/>
    </location>
</feature>
<protein>
    <submittedName>
        <fullName evidence="2">Uncharacterized protein</fullName>
    </submittedName>
</protein>
<feature type="region of interest" description="Disordered" evidence="1">
    <location>
        <begin position="156"/>
        <end position="181"/>
    </location>
</feature>
<accession>A0AAN8MUG4</accession>
<evidence type="ECO:0000256" key="1">
    <source>
        <dbReference type="SAM" id="MobiDB-lite"/>
    </source>
</evidence>
<organism evidence="2 3">
    <name type="scientific">Orbilia javanica</name>
    <dbReference type="NCBI Taxonomy" id="47235"/>
    <lineage>
        <taxon>Eukaryota</taxon>
        <taxon>Fungi</taxon>
        <taxon>Dikarya</taxon>
        <taxon>Ascomycota</taxon>
        <taxon>Pezizomycotina</taxon>
        <taxon>Orbiliomycetes</taxon>
        <taxon>Orbiliales</taxon>
        <taxon>Orbiliaceae</taxon>
        <taxon>Orbilia</taxon>
    </lineage>
</organism>
<dbReference type="AlphaFoldDB" id="A0AAN8MUG4"/>
<keyword evidence="3" id="KW-1185">Reference proteome</keyword>
<gene>
    <name evidence="2" type="ORF">TWF718_000796</name>
</gene>
<name>A0AAN8MUG4_9PEZI</name>
<reference evidence="2 3" key="1">
    <citation type="submission" date="2019-10" db="EMBL/GenBank/DDBJ databases">
        <authorList>
            <person name="Palmer J.M."/>
        </authorList>
    </citation>
    <scope>NUCLEOTIDE SEQUENCE [LARGE SCALE GENOMIC DNA]</scope>
    <source>
        <strain evidence="2 3">TWF718</strain>
    </source>
</reference>
<proteinExistence type="predicted"/>
<dbReference type="Proteomes" id="UP001313282">
    <property type="component" value="Unassembled WGS sequence"/>
</dbReference>
<feature type="region of interest" description="Disordered" evidence="1">
    <location>
        <begin position="420"/>
        <end position="439"/>
    </location>
</feature>
<feature type="compositionally biased region" description="Basic and acidic residues" evidence="1">
    <location>
        <begin position="356"/>
        <end position="368"/>
    </location>
</feature>